<accession>A0A0E4FTV0</accession>
<proteinExistence type="predicted"/>
<dbReference type="EMBL" id="AP014685">
    <property type="protein sequence ID" value="BAR55443.1"/>
    <property type="molecule type" value="Genomic_DNA"/>
</dbReference>
<evidence type="ECO:0000313" key="2">
    <source>
        <dbReference type="Proteomes" id="UP000063308"/>
    </source>
</evidence>
<gene>
    <name evidence="1" type="ORF">NK6_2262</name>
</gene>
<evidence type="ECO:0000313" key="1">
    <source>
        <dbReference type="EMBL" id="BAR55443.1"/>
    </source>
</evidence>
<dbReference type="AlphaFoldDB" id="A0A0E4FTV0"/>
<dbReference type="Proteomes" id="UP000063308">
    <property type="component" value="Chromosome"/>
</dbReference>
<sequence length="41" mass="4453">MKHVKRVGLKKAKVAIAGKIAVILHCIWVDGTSFDWGHAPA</sequence>
<name>A0A0E4FTV0_9BRAD</name>
<protein>
    <submittedName>
        <fullName evidence="1">Uncharacterized protein</fullName>
    </submittedName>
</protein>
<organism evidence="1 2">
    <name type="scientific">Bradyrhizobium diazoefficiens</name>
    <dbReference type="NCBI Taxonomy" id="1355477"/>
    <lineage>
        <taxon>Bacteria</taxon>
        <taxon>Pseudomonadati</taxon>
        <taxon>Pseudomonadota</taxon>
        <taxon>Alphaproteobacteria</taxon>
        <taxon>Hyphomicrobiales</taxon>
        <taxon>Nitrobacteraceae</taxon>
        <taxon>Bradyrhizobium</taxon>
    </lineage>
</organism>
<reference evidence="1 2" key="1">
    <citation type="submission" date="2014-11" db="EMBL/GenBank/DDBJ databases">
        <title>Symbiosis island explosion on the genome of extra-slow-growing strains of soybean bradyrhizobia with massive insertion sequences.</title>
        <authorList>
            <person name="Iida T."/>
            <person name="Minamisawa K."/>
        </authorList>
    </citation>
    <scope>NUCLEOTIDE SEQUENCE [LARGE SCALE GENOMIC DNA]</scope>
    <source>
        <strain evidence="1 2">NK6</strain>
    </source>
</reference>